<sequence length="149" mass="16692">MFKELIGKRSAPSKNVIERGAVKKFAEAINDPAPIYIDEKAGKASRYGRNIAPPTFPITLEYGAIEELVLPTKGLIHGEQKFHYKRPLFVGEEVYGVTEIKNYYERTGSFGKMGFLVIERQGTDAQGELIFTEEQIIIINEAARKGMPV</sequence>
<evidence type="ECO:0000313" key="2">
    <source>
        <dbReference type="EMBL" id="KGR85033.1"/>
    </source>
</evidence>
<evidence type="ECO:0000313" key="3">
    <source>
        <dbReference type="Proteomes" id="UP000030437"/>
    </source>
</evidence>
<dbReference type="InterPro" id="IPR029069">
    <property type="entry name" value="HotDog_dom_sf"/>
</dbReference>
<dbReference type="STRING" id="1220589.CD32_11320"/>
<dbReference type="CDD" id="cd03441">
    <property type="entry name" value="R_hydratase_like"/>
    <property type="match status" value="1"/>
</dbReference>
<keyword evidence="3" id="KW-1185">Reference proteome</keyword>
<dbReference type="OrthoDB" id="160199at2"/>
<dbReference type="Pfam" id="PF13452">
    <property type="entry name" value="FAS1_DH_region"/>
    <property type="match status" value="1"/>
</dbReference>
<proteinExistence type="predicted"/>
<evidence type="ECO:0000259" key="1">
    <source>
        <dbReference type="Pfam" id="PF13452"/>
    </source>
</evidence>
<feature type="domain" description="FAS1-like dehydratase" evidence="1">
    <location>
        <begin position="5"/>
        <end position="132"/>
    </location>
</feature>
<dbReference type="Proteomes" id="UP000030437">
    <property type="component" value="Unassembled WGS sequence"/>
</dbReference>
<name>A0A0A3IQ86_9BACI</name>
<reference evidence="2 3" key="1">
    <citation type="submission" date="2014-02" db="EMBL/GenBank/DDBJ databases">
        <title>Draft genome sequence of Lysinibacillus odysseyi NBRC 100172.</title>
        <authorList>
            <person name="Zhang F."/>
            <person name="Wang G."/>
            <person name="Zhang L."/>
        </authorList>
    </citation>
    <scope>NUCLEOTIDE SEQUENCE [LARGE SCALE GENOMIC DNA]</scope>
    <source>
        <strain evidence="2 3">NBRC 100172</strain>
    </source>
</reference>
<dbReference type="Gene3D" id="3.10.129.10">
    <property type="entry name" value="Hotdog Thioesterase"/>
    <property type="match status" value="1"/>
</dbReference>
<accession>A0A0A3IQ86</accession>
<dbReference type="EMBL" id="JPVP01000055">
    <property type="protein sequence ID" value="KGR85033.1"/>
    <property type="molecule type" value="Genomic_DNA"/>
</dbReference>
<protein>
    <submittedName>
        <fullName evidence="2">Dehydratase</fullName>
    </submittedName>
</protein>
<dbReference type="InterPro" id="IPR039569">
    <property type="entry name" value="FAS1-like_DH_region"/>
</dbReference>
<organism evidence="2 3">
    <name type="scientific">Lysinibacillus odysseyi 34hs-1 = NBRC 100172</name>
    <dbReference type="NCBI Taxonomy" id="1220589"/>
    <lineage>
        <taxon>Bacteria</taxon>
        <taxon>Bacillati</taxon>
        <taxon>Bacillota</taxon>
        <taxon>Bacilli</taxon>
        <taxon>Bacillales</taxon>
        <taxon>Bacillaceae</taxon>
        <taxon>Lysinibacillus</taxon>
    </lineage>
</organism>
<gene>
    <name evidence="2" type="ORF">CD32_11320</name>
</gene>
<dbReference type="AlphaFoldDB" id="A0A0A3IQ86"/>
<comment type="caution">
    <text evidence="2">The sequence shown here is derived from an EMBL/GenBank/DDBJ whole genome shotgun (WGS) entry which is preliminary data.</text>
</comment>
<dbReference type="eggNOG" id="COG2030">
    <property type="taxonomic scope" value="Bacteria"/>
</dbReference>
<dbReference type="SUPFAM" id="SSF54637">
    <property type="entry name" value="Thioesterase/thiol ester dehydrase-isomerase"/>
    <property type="match status" value="1"/>
</dbReference>
<dbReference type="PIRSF" id="PIRSF018072">
    <property type="entry name" value="UCP018072"/>
    <property type="match status" value="1"/>
</dbReference>
<dbReference type="RefSeq" id="WP_036154593.1">
    <property type="nucleotide sequence ID" value="NZ_AVCX01000006.1"/>
</dbReference>
<dbReference type="InterPro" id="IPR016709">
    <property type="entry name" value="HadA-like"/>
</dbReference>